<keyword evidence="4" id="KW-1185">Reference proteome</keyword>
<dbReference type="AlphaFoldDB" id="A0AAW7MH12"/>
<gene>
    <name evidence="2" type="ORF">DBA34_01985</name>
    <name evidence="3" type="ORF">DBB29_12255</name>
</gene>
<evidence type="ECO:0008006" key="6">
    <source>
        <dbReference type="Google" id="ProtNLM"/>
    </source>
</evidence>
<evidence type="ECO:0000313" key="5">
    <source>
        <dbReference type="Proteomes" id="UP001172791"/>
    </source>
</evidence>
<protein>
    <recommendedName>
        <fullName evidence="6">Ribbon-helix-helix protein CopG domain-containing protein</fullName>
    </recommendedName>
</protein>
<accession>A0AAW7MH12</accession>
<feature type="compositionally biased region" description="Basic and acidic residues" evidence="1">
    <location>
        <begin position="110"/>
        <end position="122"/>
    </location>
</feature>
<name>A0AAW7MH12_9BURK</name>
<evidence type="ECO:0000313" key="2">
    <source>
        <dbReference type="EMBL" id="MDN4572041.1"/>
    </source>
</evidence>
<feature type="compositionally biased region" description="Basic residues" evidence="1">
    <location>
        <begin position="123"/>
        <end position="136"/>
    </location>
</feature>
<dbReference type="EMBL" id="QAIC01000024">
    <property type="protein sequence ID" value="MDN4572041.1"/>
    <property type="molecule type" value="Genomic_DNA"/>
</dbReference>
<feature type="region of interest" description="Disordered" evidence="1">
    <location>
        <begin position="100"/>
        <end position="136"/>
    </location>
</feature>
<dbReference type="Proteomes" id="UP001172791">
    <property type="component" value="Unassembled WGS sequence"/>
</dbReference>
<comment type="caution">
    <text evidence="2">The sequence shown here is derived from an EMBL/GenBank/DDBJ whole genome shotgun (WGS) entry which is preliminary data.</text>
</comment>
<organism evidence="2 5">
    <name type="scientific">Pandoraea cepalis</name>
    <dbReference type="NCBI Taxonomy" id="2508294"/>
    <lineage>
        <taxon>Bacteria</taxon>
        <taxon>Pseudomonadati</taxon>
        <taxon>Pseudomonadota</taxon>
        <taxon>Betaproteobacteria</taxon>
        <taxon>Burkholderiales</taxon>
        <taxon>Burkholderiaceae</taxon>
        <taxon>Pandoraea</taxon>
    </lineage>
</organism>
<evidence type="ECO:0000313" key="4">
    <source>
        <dbReference type="Proteomes" id="UP001172788"/>
    </source>
</evidence>
<reference evidence="2" key="1">
    <citation type="submission" date="2018-04" db="EMBL/GenBank/DDBJ databases">
        <authorList>
            <person name="Jy Z."/>
        </authorList>
    </citation>
    <scope>NUCLEOTIDE SEQUENCE</scope>
    <source>
        <strain evidence="3">AS13</strain>
        <strain evidence="2">LA18</strain>
    </source>
</reference>
<dbReference type="RefSeq" id="WP_301233376.1">
    <property type="nucleotide sequence ID" value="NZ_QAIC01000024.1"/>
</dbReference>
<dbReference type="Proteomes" id="UP001172788">
    <property type="component" value="Unassembled WGS sequence"/>
</dbReference>
<proteinExistence type="predicted"/>
<dbReference type="EMBL" id="QAID01000040">
    <property type="protein sequence ID" value="MDN4578887.1"/>
    <property type="molecule type" value="Genomic_DNA"/>
</dbReference>
<evidence type="ECO:0000313" key="3">
    <source>
        <dbReference type="EMBL" id="MDN4578887.1"/>
    </source>
</evidence>
<evidence type="ECO:0000256" key="1">
    <source>
        <dbReference type="SAM" id="MobiDB-lite"/>
    </source>
</evidence>
<sequence>MKYVFRFSARVKEKLDAAAPKHEGKRSGIIRDALTAFLRKANQSLADRPKLRGTSYKQVCVSGIDEELIAAVEKRYPAVSVSVVAQAAVVAELRKARYKMPDSPSLVPNDNEKTNADADEHSRRHAGRTKSHRGKA</sequence>